<name>A0ABP0GM38_CLALP</name>
<sequence>MADLLSQAKTNITLLTQAISCTQKLRSTVTNVFNFLCEGVKPDEDQDNKLEEAEIGSLSKDARKFLQRFQDYLQAVNQDYNEVEKCCNAMQSTTELPLLGPLGLLAVDPTFDKNYFYRDVLVAYQWNQKMHDYAQSSFNFMQSNETKKSIFPGGKRRVRAMPQRFQIVNPQLIHLALSSVQNQVKENVVLKIISSAGETRVIQATVAKVFVATILLHNSVMEKVIVRALSEESFQEAGSYDIVRDSQFECMRRITDHAMAAILEYSTLHQASPELALKYILLWLSSYKTLFIEKCSVCRKHLRDGLPPLWRDFRNPIACHDFCRA</sequence>
<dbReference type="PANTHER" id="PTHR13130:SF4">
    <property type="entry name" value="MEDIATOR OF RNA POLYMERASE II TRANSCRIPTION SUBUNIT 27"/>
    <property type="match status" value="1"/>
</dbReference>
<dbReference type="InterPro" id="IPR021627">
    <property type="entry name" value="Mediator_Med27"/>
</dbReference>
<organism evidence="6 7">
    <name type="scientific">Clavelina lepadiformis</name>
    <name type="common">Light-bulb sea squirt</name>
    <name type="synonym">Ascidia lepadiformis</name>
    <dbReference type="NCBI Taxonomy" id="159417"/>
    <lineage>
        <taxon>Eukaryota</taxon>
        <taxon>Metazoa</taxon>
        <taxon>Chordata</taxon>
        <taxon>Tunicata</taxon>
        <taxon>Ascidiacea</taxon>
        <taxon>Aplousobranchia</taxon>
        <taxon>Clavelinidae</taxon>
        <taxon>Clavelina</taxon>
    </lineage>
</organism>
<dbReference type="EMBL" id="CAWYQH010000130">
    <property type="protein sequence ID" value="CAK8692795.1"/>
    <property type="molecule type" value="Genomic_DNA"/>
</dbReference>
<reference evidence="6 7" key="1">
    <citation type="submission" date="2024-02" db="EMBL/GenBank/DDBJ databases">
        <authorList>
            <person name="Daric V."/>
            <person name="Darras S."/>
        </authorList>
    </citation>
    <scope>NUCLEOTIDE SEQUENCE [LARGE SCALE GENOMIC DNA]</scope>
</reference>
<gene>
    <name evidence="6" type="ORF">CVLEPA_LOCUS26036</name>
</gene>
<evidence type="ECO:0000313" key="6">
    <source>
        <dbReference type="EMBL" id="CAK8692795.1"/>
    </source>
</evidence>
<keyword evidence="7" id="KW-1185">Reference proteome</keyword>
<evidence type="ECO:0000256" key="5">
    <source>
        <dbReference type="ARBA" id="ARBA00023242"/>
    </source>
</evidence>
<keyword evidence="3" id="KW-0805">Transcription regulation</keyword>
<proteinExistence type="inferred from homology"/>
<comment type="similarity">
    <text evidence="2">Belongs to the Mediator complex subunit 27 family.</text>
</comment>
<dbReference type="Proteomes" id="UP001642483">
    <property type="component" value="Unassembled WGS sequence"/>
</dbReference>
<dbReference type="Pfam" id="PF11571">
    <property type="entry name" value="Med27"/>
    <property type="match status" value="1"/>
</dbReference>
<comment type="subcellular location">
    <subcellularLocation>
        <location evidence="1">Nucleus</location>
    </subcellularLocation>
</comment>
<comment type="caution">
    <text evidence="6">The sequence shown here is derived from an EMBL/GenBank/DDBJ whole genome shotgun (WGS) entry which is preliminary data.</text>
</comment>
<keyword evidence="4" id="KW-0804">Transcription</keyword>
<accession>A0ABP0GM38</accession>
<evidence type="ECO:0000313" key="7">
    <source>
        <dbReference type="Proteomes" id="UP001642483"/>
    </source>
</evidence>
<evidence type="ECO:0000256" key="3">
    <source>
        <dbReference type="ARBA" id="ARBA00023015"/>
    </source>
</evidence>
<evidence type="ECO:0008006" key="8">
    <source>
        <dbReference type="Google" id="ProtNLM"/>
    </source>
</evidence>
<evidence type="ECO:0000256" key="4">
    <source>
        <dbReference type="ARBA" id="ARBA00023163"/>
    </source>
</evidence>
<dbReference type="PANTHER" id="PTHR13130">
    <property type="entry name" value="34 KDA TRANSCRIPTIONAL CO-ACTIVATOR-RELATED"/>
    <property type="match status" value="1"/>
</dbReference>
<evidence type="ECO:0000256" key="1">
    <source>
        <dbReference type="ARBA" id="ARBA00004123"/>
    </source>
</evidence>
<protein>
    <recommendedName>
        <fullName evidence="8">Mediator of RNA polymerase II transcription subunit 27</fullName>
    </recommendedName>
</protein>
<keyword evidence="5" id="KW-0539">Nucleus</keyword>
<evidence type="ECO:0000256" key="2">
    <source>
        <dbReference type="ARBA" id="ARBA00008048"/>
    </source>
</evidence>